<evidence type="ECO:0000313" key="1">
    <source>
        <dbReference type="EMBL" id="EKS46032.1"/>
    </source>
</evidence>
<evidence type="ECO:0000313" key="2">
    <source>
        <dbReference type="Proteomes" id="UP000009359"/>
    </source>
</evidence>
<proteinExistence type="predicted"/>
<organism evidence="1 2">
    <name type="scientific">Bartonella bacilliformis INS</name>
    <dbReference type="NCBI Taxonomy" id="1206782"/>
    <lineage>
        <taxon>Bacteria</taxon>
        <taxon>Pseudomonadati</taxon>
        <taxon>Pseudomonadota</taxon>
        <taxon>Alphaproteobacteria</taxon>
        <taxon>Hyphomicrobiales</taxon>
        <taxon>Bartonellaceae</taxon>
        <taxon>Bartonella</taxon>
    </lineage>
</organism>
<dbReference type="Proteomes" id="UP000009359">
    <property type="component" value="Unassembled WGS sequence"/>
</dbReference>
<dbReference type="EMBL" id="AMQK01000003">
    <property type="protein sequence ID" value="EKS46032.1"/>
    <property type="molecule type" value="Genomic_DNA"/>
</dbReference>
<protein>
    <submittedName>
        <fullName evidence="1">Fructose-bisphosphate aldolase, class I</fullName>
    </submittedName>
</protein>
<accession>A0ABN0IHT3</accession>
<name>A0ABN0IHT3_BARBA</name>
<comment type="caution">
    <text evidence="1">The sequence shown here is derived from an EMBL/GenBank/DDBJ whole genome shotgun (WGS) entry which is preliminary data.</text>
</comment>
<gene>
    <name evidence="1" type="ORF">BbINS_00680</name>
</gene>
<reference evidence="1 2" key="1">
    <citation type="journal article" date="2013" name="Genome Announc.">
        <title>Whole Genome Sequencing and Comparative Analysis of Bartonella bacilliformis Strain INS, the Causative Agent of Carrion's Disease.</title>
        <authorList>
            <person name="Tarazona D."/>
            <person name="Padilla C."/>
            <person name="Caceres O."/>
            <person name="Montenegro J.D."/>
            <person name="Bailon H."/>
            <person name="Ventura G."/>
            <person name="Mendoza G."/>
            <person name="Anaya E."/>
            <person name="Guio H."/>
        </authorList>
    </citation>
    <scope>NUCLEOTIDE SEQUENCE [LARGE SCALE GENOMIC DNA]</scope>
    <source>
        <strain evidence="1 2">INS</strain>
    </source>
</reference>
<sequence length="31" mass="3595">MAYKGKAFYHRAWMNHLAALGQWTKAQEQSA</sequence>
<keyword evidence="2" id="KW-1185">Reference proteome</keyword>